<evidence type="ECO:0000313" key="2">
    <source>
        <dbReference type="Proteomes" id="UP000305539"/>
    </source>
</evidence>
<comment type="caution">
    <text evidence="1">The sequence shown here is derived from an EMBL/GenBank/DDBJ whole genome shotgun (WGS) entry which is preliminary data.</text>
</comment>
<organism evidence="1 2">
    <name type="scientific">Trinickia terrae</name>
    <dbReference type="NCBI Taxonomy" id="2571161"/>
    <lineage>
        <taxon>Bacteria</taxon>
        <taxon>Pseudomonadati</taxon>
        <taxon>Pseudomonadota</taxon>
        <taxon>Betaproteobacteria</taxon>
        <taxon>Burkholderiales</taxon>
        <taxon>Burkholderiaceae</taxon>
        <taxon>Trinickia</taxon>
    </lineage>
</organism>
<reference evidence="1 2" key="1">
    <citation type="submission" date="2019-04" db="EMBL/GenBank/DDBJ databases">
        <title>Trinickia sp. 7GSK02, isolated from subtropical forest soil.</title>
        <authorList>
            <person name="Gao Z.-H."/>
            <person name="Qiu L.-H."/>
        </authorList>
    </citation>
    <scope>NUCLEOTIDE SEQUENCE [LARGE SCALE GENOMIC DNA]</scope>
    <source>
        <strain evidence="1 2">7GSK02</strain>
    </source>
</reference>
<sequence length="75" mass="7860">MSNHAFAASAAETGKVEDSADDFAAIVELARQAGMLVTLDGQIGREKYQSIGGSLASFRRFVEALRGSLGEQLAA</sequence>
<dbReference type="AlphaFoldDB" id="A0A4U1I196"/>
<gene>
    <name evidence="1" type="ORF">FAZ69_19955</name>
</gene>
<name>A0A4U1I196_9BURK</name>
<keyword evidence="2" id="KW-1185">Reference proteome</keyword>
<evidence type="ECO:0000313" key="1">
    <source>
        <dbReference type="EMBL" id="TKC86906.1"/>
    </source>
</evidence>
<dbReference type="OrthoDB" id="9134529at2"/>
<dbReference type="Proteomes" id="UP000305539">
    <property type="component" value="Unassembled WGS sequence"/>
</dbReference>
<dbReference type="RefSeq" id="WP_136896799.1">
    <property type="nucleotide sequence ID" value="NZ_SWJE01000010.1"/>
</dbReference>
<protein>
    <submittedName>
        <fullName evidence="1">Uncharacterized protein</fullName>
    </submittedName>
</protein>
<accession>A0A4U1I196</accession>
<proteinExistence type="predicted"/>
<dbReference type="EMBL" id="SWJE01000010">
    <property type="protein sequence ID" value="TKC86906.1"/>
    <property type="molecule type" value="Genomic_DNA"/>
</dbReference>